<dbReference type="Gene3D" id="3.80.10.10">
    <property type="entry name" value="Ribonuclease Inhibitor"/>
    <property type="match status" value="1"/>
</dbReference>
<feature type="non-terminal residue" evidence="3">
    <location>
        <position position="380"/>
    </location>
</feature>
<evidence type="ECO:0000313" key="3">
    <source>
        <dbReference type="EMBL" id="GFH25837.1"/>
    </source>
</evidence>
<organism evidence="3 4">
    <name type="scientific">Haematococcus lacustris</name>
    <name type="common">Green alga</name>
    <name type="synonym">Haematococcus pluvialis</name>
    <dbReference type="NCBI Taxonomy" id="44745"/>
    <lineage>
        <taxon>Eukaryota</taxon>
        <taxon>Viridiplantae</taxon>
        <taxon>Chlorophyta</taxon>
        <taxon>core chlorophytes</taxon>
        <taxon>Chlorophyceae</taxon>
        <taxon>CS clade</taxon>
        <taxon>Chlamydomonadales</taxon>
        <taxon>Haematococcaceae</taxon>
        <taxon>Haematococcus</taxon>
    </lineage>
</organism>
<feature type="region of interest" description="Disordered" evidence="2">
    <location>
        <begin position="354"/>
        <end position="380"/>
    </location>
</feature>
<evidence type="ECO:0000256" key="1">
    <source>
        <dbReference type="ARBA" id="ARBA00004430"/>
    </source>
</evidence>
<gene>
    <name evidence="3" type="ORF">HaLaN_23869</name>
</gene>
<dbReference type="Proteomes" id="UP000485058">
    <property type="component" value="Unassembled WGS sequence"/>
</dbReference>
<comment type="subcellular location">
    <subcellularLocation>
        <location evidence="1">Cytoplasm</location>
        <location evidence="1">Cytoskeleton</location>
        <location evidence="1">Cilium axoneme</location>
    </subcellularLocation>
</comment>
<accession>A0A699ZSP5</accession>
<feature type="non-terminal residue" evidence="3">
    <location>
        <position position="1"/>
    </location>
</feature>
<comment type="caution">
    <text evidence="3">The sequence shown here is derived from an EMBL/GenBank/DDBJ whole genome shotgun (WGS) entry which is preliminary data.</text>
</comment>
<evidence type="ECO:0000256" key="2">
    <source>
        <dbReference type="SAM" id="MobiDB-lite"/>
    </source>
</evidence>
<keyword evidence="4" id="KW-1185">Reference proteome</keyword>
<dbReference type="EMBL" id="BLLF01002933">
    <property type="protein sequence ID" value="GFH25837.1"/>
    <property type="molecule type" value="Genomic_DNA"/>
</dbReference>
<proteinExistence type="predicted"/>
<dbReference type="GO" id="GO:0005930">
    <property type="term" value="C:axoneme"/>
    <property type="evidence" value="ECO:0007669"/>
    <property type="project" value="UniProtKB-SubCell"/>
</dbReference>
<sequence>MTELWTKSCPVLWARHRRLAAGPMEKSSAADVNKGKQLQGLQGLPAEVLYVVLSQLDASSQLPVFRTSKILATALLRVVPRIQLTYPTQHDIQHDSLCELAPFLTEALQKRQQPKLHLTLQPASCLTDAIMQRHRVEPAAAADAAHLVAWMLGAVPLCGAVDSLTIKWSWDLRLPWKPAFSATLAASFPSLTSLTFSCGRLSIGQLATAINHPLLLPQLLHLDIDGITITHKGQPSRSPFIGSRLQTLSLDADVDEDGEDELLSGLVPLPLTLTQVVVKGSYRGSWDWDRIAEAVSSLTQLQQLRLTDESRDVRICGGSGAAGRLAGSHPDHQPAGATLLRPDLLLGQHSLQLEAAGGEPDGLGHSRLPAPAQPHSPSAP</sequence>
<dbReference type="InterPro" id="IPR032675">
    <property type="entry name" value="LRR_dom_sf"/>
</dbReference>
<dbReference type="SUPFAM" id="SSF52047">
    <property type="entry name" value="RNI-like"/>
    <property type="match status" value="1"/>
</dbReference>
<feature type="compositionally biased region" description="Pro residues" evidence="2">
    <location>
        <begin position="371"/>
        <end position="380"/>
    </location>
</feature>
<evidence type="ECO:0008006" key="5">
    <source>
        <dbReference type="Google" id="ProtNLM"/>
    </source>
</evidence>
<dbReference type="AlphaFoldDB" id="A0A699ZSP5"/>
<name>A0A699ZSP5_HAELA</name>
<evidence type="ECO:0000313" key="4">
    <source>
        <dbReference type="Proteomes" id="UP000485058"/>
    </source>
</evidence>
<reference evidence="3 4" key="1">
    <citation type="submission" date="2020-02" db="EMBL/GenBank/DDBJ databases">
        <title>Draft genome sequence of Haematococcus lacustris strain NIES-144.</title>
        <authorList>
            <person name="Morimoto D."/>
            <person name="Nakagawa S."/>
            <person name="Yoshida T."/>
            <person name="Sawayama S."/>
        </authorList>
    </citation>
    <scope>NUCLEOTIDE SEQUENCE [LARGE SCALE GENOMIC DNA]</scope>
    <source>
        <strain evidence="3 4">NIES-144</strain>
    </source>
</reference>
<protein>
    <recommendedName>
        <fullName evidence="5">F-box domain-containing protein</fullName>
    </recommendedName>
</protein>